<feature type="transmembrane region" description="Helical" evidence="1">
    <location>
        <begin position="21"/>
        <end position="45"/>
    </location>
</feature>
<evidence type="ECO:0000313" key="2">
    <source>
        <dbReference type="EMBL" id="MCU6670120.1"/>
    </source>
</evidence>
<reference evidence="2" key="1">
    <citation type="submission" date="2022-05" db="EMBL/GenBank/DDBJ databases">
        <title>Description of a novel species of Leclercia; Leclercia tamurae and the Proposal for a Novel Genus Silvania gen. nov. Containing Two Novel Species Silvania hatchlandensis sp. nov. and Silvania confinis sp. nov. Isolated from the Rhizosphere of Oak.</title>
        <authorList>
            <person name="Maddock D.W."/>
            <person name="Brady C.L."/>
            <person name="Denman S."/>
            <person name="Arnold D."/>
        </authorList>
    </citation>
    <scope>NUCLEOTIDE SEQUENCE</scope>
    <source>
        <strain evidence="2">H4N4</strain>
    </source>
</reference>
<evidence type="ECO:0000256" key="1">
    <source>
        <dbReference type="SAM" id="Phobius"/>
    </source>
</evidence>
<proteinExistence type="predicted"/>
<gene>
    <name evidence="2" type="ORF">M8013_15355</name>
</gene>
<feature type="transmembrane region" description="Helical" evidence="1">
    <location>
        <begin position="65"/>
        <end position="98"/>
    </location>
</feature>
<keyword evidence="1" id="KW-1133">Transmembrane helix</keyword>
<keyword evidence="1" id="KW-0812">Transmembrane</keyword>
<keyword evidence="1" id="KW-0472">Membrane</keyword>
<protein>
    <recommendedName>
        <fullName evidence="4">Transmembrane protein</fullName>
    </recommendedName>
</protein>
<name>A0A9J6QE15_9ENTR</name>
<accession>A0A9J6QE15</accession>
<dbReference type="AlphaFoldDB" id="A0A9J6QE15"/>
<dbReference type="EMBL" id="JAMGZJ010000077">
    <property type="protein sequence ID" value="MCU6670120.1"/>
    <property type="molecule type" value="Genomic_DNA"/>
</dbReference>
<evidence type="ECO:0000313" key="3">
    <source>
        <dbReference type="Proteomes" id="UP001061282"/>
    </source>
</evidence>
<organism evidence="2 3">
    <name type="scientific">Silvania confinis</name>
    <dbReference type="NCBI Taxonomy" id="2926470"/>
    <lineage>
        <taxon>Bacteria</taxon>
        <taxon>Pseudomonadati</taxon>
        <taxon>Pseudomonadota</taxon>
        <taxon>Gammaproteobacteria</taxon>
        <taxon>Enterobacterales</taxon>
        <taxon>Enterobacteriaceae</taxon>
        <taxon>Silvania</taxon>
    </lineage>
</organism>
<keyword evidence="3" id="KW-1185">Reference proteome</keyword>
<evidence type="ECO:0008006" key="4">
    <source>
        <dbReference type="Google" id="ProtNLM"/>
    </source>
</evidence>
<dbReference type="RefSeq" id="WP_271268665.1">
    <property type="nucleotide sequence ID" value="NZ_JAMGZJ010000077.1"/>
</dbReference>
<comment type="caution">
    <text evidence="2">The sequence shown here is derived from an EMBL/GenBank/DDBJ whole genome shotgun (WGS) entry which is preliminary data.</text>
</comment>
<sequence>MSEQLQNPAIAAQSKVTTIRIIYILFIVSYFTGGLAALVGVIMAYVNRSSATEFEKEHLNYLIKLFWISLVWVIAALLTWVFIIGMIAGIAWFIWSLIKVIKGMTRLGEGKLPKA</sequence>
<dbReference type="Proteomes" id="UP001061282">
    <property type="component" value="Unassembled WGS sequence"/>
</dbReference>